<dbReference type="SMART" id="SM00332">
    <property type="entry name" value="PP2Cc"/>
    <property type="match status" value="1"/>
</dbReference>
<dbReference type="EMBL" id="VIVQ01000002">
    <property type="protein sequence ID" value="TWE10016.1"/>
    <property type="molecule type" value="Genomic_DNA"/>
</dbReference>
<sequence length="286" mass="29212">MATAPDPAPHVALDASGWVGTVSDIGRRHHRNEDAVAIYAEPVPGSFAAMVVCDGVSTSTDSHLASQAAVGAAIQVLAAAFTDDNIEDGTDDDGTDAWLGVAERALAQSVLAADEAASEVADPDDPTPPSCTFAGALICDGFVIGGNVGDSRVYWLPDSDPAGAAQLGADDSMATELALRGVPIAQAEASPNAHAITRWLGRESPDMLTPRAAHLAASEPGWVVVCSDGLWNYCSAAADQWDLLQRTRAMAGESPVAIAEGLVAFANSQGGADNISVALARVIPAD</sequence>
<keyword evidence="3" id="KW-1185">Reference proteome</keyword>
<feature type="domain" description="PPM-type phosphatase" evidence="1">
    <location>
        <begin position="18"/>
        <end position="282"/>
    </location>
</feature>
<comment type="caution">
    <text evidence="2">The sequence shown here is derived from an EMBL/GenBank/DDBJ whole genome shotgun (WGS) entry which is preliminary data.</text>
</comment>
<dbReference type="SMART" id="SM00331">
    <property type="entry name" value="PP2C_SIG"/>
    <property type="match status" value="1"/>
</dbReference>
<dbReference type="InterPro" id="IPR036457">
    <property type="entry name" value="PPM-type-like_dom_sf"/>
</dbReference>
<evidence type="ECO:0000313" key="3">
    <source>
        <dbReference type="Proteomes" id="UP000318297"/>
    </source>
</evidence>
<dbReference type="RefSeq" id="WP_145228753.1">
    <property type="nucleotide sequence ID" value="NZ_VIVQ01000002.1"/>
</dbReference>
<gene>
    <name evidence="2" type="ORF">BKA23_2363</name>
</gene>
<dbReference type="Gene3D" id="3.60.40.10">
    <property type="entry name" value="PPM-type phosphatase domain"/>
    <property type="match status" value="1"/>
</dbReference>
<dbReference type="OrthoDB" id="9801841at2"/>
<dbReference type="SUPFAM" id="SSF81606">
    <property type="entry name" value="PP2C-like"/>
    <property type="match status" value="1"/>
</dbReference>
<name>A0A561E334_9MICO</name>
<evidence type="ECO:0000313" key="2">
    <source>
        <dbReference type="EMBL" id="TWE10016.1"/>
    </source>
</evidence>
<accession>A0A561E334</accession>
<protein>
    <submittedName>
        <fullName evidence="2">Serine/threonine protein phosphatase PrpC</fullName>
    </submittedName>
</protein>
<organism evidence="2 3">
    <name type="scientific">Rudaeicoccus suwonensis</name>
    <dbReference type="NCBI Taxonomy" id="657409"/>
    <lineage>
        <taxon>Bacteria</taxon>
        <taxon>Bacillati</taxon>
        <taxon>Actinomycetota</taxon>
        <taxon>Actinomycetes</taxon>
        <taxon>Micrococcales</taxon>
        <taxon>Dermacoccaceae</taxon>
        <taxon>Rudaeicoccus</taxon>
    </lineage>
</organism>
<proteinExistence type="predicted"/>
<dbReference type="AlphaFoldDB" id="A0A561E334"/>
<dbReference type="CDD" id="cd00143">
    <property type="entry name" value="PP2Cc"/>
    <property type="match status" value="1"/>
</dbReference>
<dbReference type="Proteomes" id="UP000318297">
    <property type="component" value="Unassembled WGS sequence"/>
</dbReference>
<reference evidence="2 3" key="1">
    <citation type="submission" date="2019-06" db="EMBL/GenBank/DDBJ databases">
        <title>Sequencing the genomes of 1000 actinobacteria strains.</title>
        <authorList>
            <person name="Klenk H.-P."/>
        </authorList>
    </citation>
    <scope>NUCLEOTIDE SEQUENCE [LARGE SCALE GENOMIC DNA]</scope>
    <source>
        <strain evidence="2 3">DSM 19560</strain>
    </source>
</reference>
<dbReference type="Pfam" id="PF13672">
    <property type="entry name" value="PP2C_2"/>
    <property type="match status" value="1"/>
</dbReference>
<evidence type="ECO:0000259" key="1">
    <source>
        <dbReference type="PROSITE" id="PS51746"/>
    </source>
</evidence>
<dbReference type="InterPro" id="IPR001932">
    <property type="entry name" value="PPM-type_phosphatase-like_dom"/>
</dbReference>
<dbReference type="PROSITE" id="PS51746">
    <property type="entry name" value="PPM_2"/>
    <property type="match status" value="1"/>
</dbReference>